<dbReference type="EMBL" id="ADCY02000062">
    <property type="protein sequence ID" value="EFG30081.2"/>
    <property type="molecule type" value="Genomic_DNA"/>
</dbReference>
<dbReference type="InterPro" id="IPR001638">
    <property type="entry name" value="Solute-binding_3/MltF_N"/>
</dbReference>
<evidence type="ECO:0000313" key="6">
    <source>
        <dbReference type="Proteomes" id="UP000017813"/>
    </source>
</evidence>
<dbReference type="GO" id="GO:0015276">
    <property type="term" value="F:ligand-gated monoatomic ion channel activity"/>
    <property type="evidence" value="ECO:0007669"/>
    <property type="project" value="InterPro"/>
</dbReference>
<dbReference type="AlphaFoldDB" id="V9H5H1"/>
<dbReference type="Gene3D" id="3.40.190.10">
    <property type="entry name" value="Periplasmic binding protein-like II"/>
    <property type="match status" value="2"/>
</dbReference>
<evidence type="ECO:0000313" key="5">
    <source>
        <dbReference type="EMBL" id="EFG30081.2"/>
    </source>
</evidence>
<dbReference type="GO" id="GO:0016020">
    <property type="term" value="C:membrane"/>
    <property type="evidence" value="ECO:0007669"/>
    <property type="project" value="InterPro"/>
</dbReference>
<dbReference type="OrthoDB" id="8611212at2"/>
<dbReference type="SUPFAM" id="SSF53850">
    <property type="entry name" value="Periplasmic binding protein-like II"/>
    <property type="match status" value="1"/>
</dbReference>
<name>V9H5H1_9NEIS</name>
<evidence type="ECO:0000256" key="2">
    <source>
        <dbReference type="SAM" id="SignalP"/>
    </source>
</evidence>
<evidence type="ECO:0000256" key="1">
    <source>
        <dbReference type="ARBA" id="ARBA00022729"/>
    </source>
</evidence>
<dbReference type="eggNOG" id="COG0834">
    <property type="taxonomic scope" value="Bacteria"/>
</dbReference>
<dbReference type="PROSITE" id="PS51257">
    <property type="entry name" value="PROKAR_LIPOPROTEIN"/>
    <property type="match status" value="1"/>
</dbReference>
<feature type="chain" id="PRO_5030178876" description="Solute-binding protein family 3/N-terminal domain-containing protein" evidence="2">
    <location>
        <begin position="22"/>
        <end position="268"/>
    </location>
</feature>
<dbReference type="PANTHER" id="PTHR35936">
    <property type="entry name" value="MEMBRANE-BOUND LYTIC MUREIN TRANSGLYCOSYLASE F"/>
    <property type="match status" value="1"/>
</dbReference>
<accession>V9H5H1</accession>
<sequence length="268" mass="29770">MFSIRHTIYLISLVCLLSACAEQQQTTSEPAPTQTINAPRNQTAKQESYVVVSQSSYPPFATRDETGKMVGLDMDILNAIAEKQGFTLKFIPHDMDGLLESLNEDGADIVATGVNITPERQKKYDFSQPYLEASWVALVNKDKVKAHQWSDLKNKKFVVQSSSLSETQLKNTAISADVLPLKTVYLGVAAVGKGDADAIYDVDSVLDTYLKPNTPFIKIVDEESGRIPFGFVFKKGNLPLKTKIDQGLEKIKADGTYQKILDKWYPKN</sequence>
<evidence type="ECO:0008006" key="7">
    <source>
        <dbReference type="Google" id="ProtNLM"/>
    </source>
</evidence>
<dbReference type="SMART" id="SM00062">
    <property type="entry name" value="PBPb"/>
    <property type="match status" value="1"/>
</dbReference>
<dbReference type="STRING" id="641147.HMPREF9021_02075"/>
<organism evidence="5 6">
    <name type="scientific">Simonsiella muelleri ATCC 29453</name>
    <dbReference type="NCBI Taxonomy" id="641147"/>
    <lineage>
        <taxon>Bacteria</taxon>
        <taxon>Pseudomonadati</taxon>
        <taxon>Pseudomonadota</taxon>
        <taxon>Betaproteobacteria</taxon>
        <taxon>Neisseriales</taxon>
        <taxon>Neisseriaceae</taxon>
        <taxon>Simonsiella</taxon>
    </lineage>
</organism>
<dbReference type="KEGG" id="smur:BWP33_03670"/>
<dbReference type="SMART" id="SM00079">
    <property type="entry name" value="PBPe"/>
    <property type="match status" value="1"/>
</dbReference>
<evidence type="ECO:0000259" key="3">
    <source>
        <dbReference type="SMART" id="SM00062"/>
    </source>
</evidence>
<dbReference type="Pfam" id="PF00497">
    <property type="entry name" value="SBP_bac_3"/>
    <property type="match status" value="1"/>
</dbReference>
<gene>
    <name evidence="5" type="ORF">HMPREF9021_02075</name>
</gene>
<dbReference type="HOGENOM" id="CLU_019602_18_2_4"/>
<dbReference type="Proteomes" id="UP000017813">
    <property type="component" value="Unassembled WGS sequence"/>
</dbReference>
<proteinExistence type="predicted"/>
<protein>
    <recommendedName>
        <fullName evidence="7">Solute-binding protein family 3/N-terminal domain-containing protein</fullName>
    </recommendedName>
</protein>
<dbReference type="CDD" id="cd13530">
    <property type="entry name" value="PBP2_peptides_like"/>
    <property type="match status" value="1"/>
</dbReference>
<keyword evidence="1 2" id="KW-0732">Signal</keyword>
<dbReference type="InterPro" id="IPR001320">
    <property type="entry name" value="Iontro_rcpt_C"/>
</dbReference>
<keyword evidence="6" id="KW-1185">Reference proteome</keyword>
<reference evidence="5 6" key="1">
    <citation type="submission" date="2010-03" db="EMBL/GenBank/DDBJ databases">
        <authorList>
            <consortium name="The Broad Institute Genome Sequencing Platform"/>
            <person name="Ward D."/>
            <person name="Earl A."/>
            <person name="Feldgarden M."/>
            <person name="Gevers D."/>
            <person name="Young S."/>
            <person name="Zeng Q."/>
            <person name="Koehrsen M."/>
            <person name="Alvarado L."/>
            <person name="Berlin A.M."/>
            <person name="Borenstein D."/>
            <person name="Chapman S.B."/>
            <person name="Chen Z."/>
            <person name="Engels R."/>
            <person name="Freedman E."/>
            <person name="Gellesch M."/>
            <person name="Goldberg J."/>
            <person name="Griggs A."/>
            <person name="Gujja S."/>
            <person name="Heilman E.R."/>
            <person name="Heiman D.I."/>
            <person name="Hepburn T.A."/>
            <person name="Howarth C."/>
            <person name="Jen D."/>
            <person name="Larson L."/>
            <person name="Mehta T."/>
            <person name="Park D."/>
            <person name="Pearson M."/>
            <person name="Richards J."/>
            <person name="Roberts A."/>
            <person name="Saif S."/>
            <person name="Shea T.D."/>
            <person name="Shenoy N."/>
            <person name="Sisk P."/>
            <person name="Stolte C."/>
            <person name="Sykes S.N."/>
            <person name="Walk T."/>
            <person name="White J."/>
            <person name="Yandava C."/>
            <person name="Izard J."/>
            <person name="Baranova O.V."/>
            <person name="Blanton J.M."/>
            <person name="Tanner A.C."/>
            <person name="Dewhirst F."/>
            <person name="Haas B."/>
            <person name="Nusbaum C."/>
            <person name="Birren B."/>
        </authorList>
    </citation>
    <scope>NUCLEOTIDE SEQUENCE [LARGE SCALE GENOMIC DNA]</scope>
    <source>
        <strain evidence="5 6">ATCC 29453</strain>
    </source>
</reference>
<feature type="domain" description="Solute-binding protein family 3/N-terminal" evidence="3">
    <location>
        <begin position="48"/>
        <end position="268"/>
    </location>
</feature>
<reference evidence="5 6" key="2">
    <citation type="submission" date="2011-10" db="EMBL/GenBank/DDBJ databases">
        <title>The Genome Sequence of Simonsiella muelleri ATCC 29453.</title>
        <authorList>
            <consortium name="The Broad Institute Genome Sequencing Platform"/>
            <consortium name="The Broad Institute Genome Sequencing Center for Infectious Disease"/>
            <person name="Earl A."/>
            <person name="Ward D."/>
            <person name="Feldgarden M."/>
            <person name="Gevers D."/>
            <person name="Izard J."/>
            <person name="Baranova O.V."/>
            <person name="Blanton J.M."/>
            <person name="Tanner A.C."/>
            <person name="Dewhirst F."/>
            <person name="Young S.K."/>
            <person name="Zeng Q."/>
            <person name="Gargeya S."/>
            <person name="Fitzgerald M."/>
            <person name="Haas B."/>
            <person name="Abouelleil A."/>
            <person name="Alvarado L."/>
            <person name="Arachchi H.M."/>
            <person name="Berlin A."/>
            <person name="Brown A."/>
            <person name="Chapman S.B."/>
            <person name="Chen Z."/>
            <person name="Dunbar C."/>
            <person name="Freedman E."/>
            <person name="Gearin G."/>
            <person name="Goldberg J."/>
            <person name="Griggs A."/>
            <person name="Gujja S."/>
            <person name="Heiman D."/>
            <person name="Howarth C."/>
            <person name="Larson L."/>
            <person name="Lui A."/>
            <person name="MacDonald P.J.P."/>
            <person name="Montmayeur A."/>
            <person name="Murphy C."/>
            <person name="Neiman D."/>
            <person name="Pearson M."/>
            <person name="Priest M."/>
            <person name="Roberts A."/>
            <person name="Saif S."/>
            <person name="Shea T."/>
            <person name="Shenoy N."/>
            <person name="Sisk P."/>
            <person name="Stolte C."/>
            <person name="Sykes S."/>
            <person name="Wortman J."/>
            <person name="Nusbaum C."/>
            <person name="Birren B."/>
        </authorList>
    </citation>
    <scope>NUCLEOTIDE SEQUENCE [LARGE SCALE GENOMIC DNA]</scope>
    <source>
        <strain evidence="5 6">ATCC 29453</strain>
    </source>
</reference>
<evidence type="ECO:0000259" key="4">
    <source>
        <dbReference type="SMART" id="SM00079"/>
    </source>
</evidence>
<dbReference type="RefSeq" id="WP_002642984.1">
    <property type="nucleotide sequence ID" value="NZ_CP019448.1"/>
</dbReference>
<feature type="signal peptide" evidence="2">
    <location>
        <begin position="1"/>
        <end position="21"/>
    </location>
</feature>
<comment type="caution">
    <text evidence="5">The sequence shown here is derived from an EMBL/GenBank/DDBJ whole genome shotgun (WGS) entry which is preliminary data.</text>
</comment>
<feature type="domain" description="Ionotropic glutamate receptor C-terminal" evidence="4">
    <location>
        <begin position="48"/>
        <end position="267"/>
    </location>
</feature>